<dbReference type="PROSITE" id="PS00600">
    <property type="entry name" value="AA_TRANSFER_CLASS_3"/>
    <property type="match status" value="1"/>
</dbReference>
<keyword evidence="2 3" id="KW-0663">Pyridoxal phosphate</keyword>
<dbReference type="GO" id="GO:0008483">
    <property type="term" value="F:transaminase activity"/>
    <property type="evidence" value="ECO:0007669"/>
    <property type="project" value="UniProtKB-KW"/>
</dbReference>
<dbReference type="CDD" id="cd00610">
    <property type="entry name" value="OAT_like"/>
    <property type="match status" value="1"/>
</dbReference>
<dbReference type="SUPFAM" id="SSF53383">
    <property type="entry name" value="PLP-dependent transferases"/>
    <property type="match status" value="1"/>
</dbReference>
<reference evidence="4" key="1">
    <citation type="submission" date="2022-05" db="EMBL/GenBank/DDBJ databases">
        <title>Jatrophihabitans sp. SB3-54 whole genome sequence.</title>
        <authorList>
            <person name="Suh M.K."/>
            <person name="Eom M.K."/>
            <person name="Kim J.S."/>
            <person name="Kim H.S."/>
            <person name="Do H.E."/>
            <person name="Shin Y.K."/>
            <person name="Lee J.-S."/>
        </authorList>
    </citation>
    <scope>NUCLEOTIDE SEQUENCE</scope>
    <source>
        <strain evidence="4">SB3-54</strain>
    </source>
</reference>
<protein>
    <submittedName>
        <fullName evidence="4">Aminotransferase class III-fold pyridoxal phosphate-dependent enzyme</fullName>
    </submittedName>
</protein>
<organism evidence="4 5">
    <name type="scientific">Jatrophihabitans cynanchi</name>
    <dbReference type="NCBI Taxonomy" id="2944128"/>
    <lineage>
        <taxon>Bacteria</taxon>
        <taxon>Bacillati</taxon>
        <taxon>Actinomycetota</taxon>
        <taxon>Actinomycetes</taxon>
        <taxon>Jatrophihabitantales</taxon>
        <taxon>Jatrophihabitantaceae</taxon>
        <taxon>Jatrophihabitans</taxon>
    </lineage>
</organism>
<evidence type="ECO:0000313" key="4">
    <source>
        <dbReference type="EMBL" id="WAX58300.1"/>
    </source>
</evidence>
<dbReference type="InterPro" id="IPR049704">
    <property type="entry name" value="Aminotrans_3_PPA_site"/>
</dbReference>
<dbReference type="InterPro" id="IPR015421">
    <property type="entry name" value="PyrdxlP-dep_Trfase_major"/>
</dbReference>
<dbReference type="PANTHER" id="PTHR43713">
    <property type="entry name" value="GLUTAMATE-1-SEMIALDEHYDE 2,1-AMINOMUTASE"/>
    <property type="match status" value="1"/>
</dbReference>
<dbReference type="InterPro" id="IPR015422">
    <property type="entry name" value="PyrdxlP-dep_Trfase_small"/>
</dbReference>
<keyword evidence="5" id="KW-1185">Reference proteome</keyword>
<comment type="similarity">
    <text evidence="3">Belongs to the class-III pyridoxal-phosphate-dependent aminotransferase family.</text>
</comment>
<accession>A0ABY7K0C5</accession>
<dbReference type="Gene3D" id="3.90.1150.10">
    <property type="entry name" value="Aspartate Aminotransferase, domain 1"/>
    <property type="match status" value="1"/>
</dbReference>
<sequence length="424" mass="45186">MTGTPVRTHSEAFRQRALISVPGGVNSNVRLSAPPVFFARGAGARLWDVDDNEYIDYVLGQGPHFLGHANAAVNEAVSDACTRGMLFGGQNALEVQACELTLAALGWADMIRLGMTGTECVQAALRAARAATGRSTFVHFEGHYHGWLDNVLVHTSGQQSGVASAGQLSSHLADSHMLPWNDAEALAALLSVSGDTIAAVIMEPMMVNAGGIEPLPGYLQRVRELCDQHGVVLIFDEVITGFRIALGGAAEKYGVTPDLATYGKAMAGGWPVAGLAGRRDLMEPFGTGVVNHSGTFNGSVMAAAAVVATQQLLQSDPPYERVDAYGTELMAQLAKLAERYEIPLRVQGVAAAFHVSFGDPAPVRDLRSLDRLDLDRYAGFATRLADHGLWLAQRGIWYVSAAHGEQELTDTVERVEAALAEQLP</sequence>
<dbReference type="PANTHER" id="PTHR43713:SF3">
    <property type="entry name" value="GLUTAMATE-1-SEMIALDEHYDE 2,1-AMINOMUTASE 1, CHLOROPLASTIC-RELATED"/>
    <property type="match status" value="1"/>
</dbReference>
<proteinExistence type="inferred from homology"/>
<evidence type="ECO:0000256" key="3">
    <source>
        <dbReference type="RuleBase" id="RU003560"/>
    </source>
</evidence>
<gene>
    <name evidence="4" type="ORF">M6B22_05920</name>
</gene>
<evidence type="ECO:0000313" key="5">
    <source>
        <dbReference type="Proteomes" id="UP001164693"/>
    </source>
</evidence>
<keyword evidence="4" id="KW-0808">Transferase</keyword>
<dbReference type="InterPro" id="IPR005814">
    <property type="entry name" value="Aminotrans_3"/>
</dbReference>
<dbReference type="EMBL" id="CP097463">
    <property type="protein sequence ID" value="WAX58300.1"/>
    <property type="molecule type" value="Genomic_DNA"/>
</dbReference>
<comment type="cofactor">
    <cofactor evidence="1">
        <name>pyridoxal 5'-phosphate</name>
        <dbReference type="ChEBI" id="CHEBI:597326"/>
    </cofactor>
</comment>
<dbReference type="Gene3D" id="3.40.640.10">
    <property type="entry name" value="Type I PLP-dependent aspartate aminotransferase-like (Major domain)"/>
    <property type="match status" value="1"/>
</dbReference>
<dbReference type="Proteomes" id="UP001164693">
    <property type="component" value="Chromosome"/>
</dbReference>
<keyword evidence="4" id="KW-0032">Aminotransferase</keyword>
<dbReference type="RefSeq" id="WP_269444850.1">
    <property type="nucleotide sequence ID" value="NZ_CP097463.1"/>
</dbReference>
<dbReference type="InterPro" id="IPR015424">
    <property type="entry name" value="PyrdxlP-dep_Trfase"/>
</dbReference>
<name>A0ABY7K0C5_9ACTN</name>
<evidence type="ECO:0000256" key="2">
    <source>
        <dbReference type="ARBA" id="ARBA00022898"/>
    </source>
</evidence>
<evidence type="ECO:0000256" key="1">
    <source>
        <dbReference type="ARBA" id="ARBA00001933"/>
    </source>
</evidence>
<dbReference type="Pfam" id="PF00202">
    <property type="entry name" value="Aminotran_3"/>
    <property type="match status" value="1"/>
</dbReference>